<dbReference type="PANTHER" id="PTHR45266:SF3">
    <property type="entry name" value="OXALOACETATE DECARBOXYLASE ALPHA CHAIN"/>
    <property type="match status" value="1"/>
</dbReference>
<dbReference type="GO" id="GO:0003989">
    <property type="term" value="F:acetyl-CoA carboxylase activity"/>
    <property type="evidence" value="ECO:0007669"/>
    <property type="project" value="InterPro"/>
</dbReference>
<evidence type="ECO:0000256" key="10">
    <source>
        <dbReference type="SAM" id="MobiDB-lite"/>
    </source>
</evidence>
<feature type="domain" description="Lipoyl-binding" evidence="11">
    <location>
        <begin position="72"/>
        <end position="148"/>
    </location>
</feature>
<keyword evidence="8 9" id="KW-0092">Biotin</keyword>
<protein>
    <recommendedName>
        <fullName evidence="3 9">Biotin carboxyl carrier protein of acetyl-CoA carboxylase</fullName>
    </recommendedName>
</protein>
<dbReference type="SUPFAM" id="SSF51230">
    <property type="entry name" value="Single hybrid motif"/>
    <property type="match status" value="1"/>
</dbReference>
<name>A0AA97F7J5_9SPHN</name>
<evidence type="ECO:0000259" key="11">
    <source>
        <dbReference type="PROSITE" id="PS50968"/>
    </source>
</evidence>
<dbReference type="EMBL" id="CP136594">
    <property type="protein sequence ID" value="WOE75626.1"/>
    <property type="molecule type" value="Genomic_DNA"/>
</dbReference>
<dbReference type="RefSeq" id="WP_317082695.1">
    <property type="nucleotide sequence ID" value="NZ_CP136594.1"/>
</dbReference>
<gene>
    <name evidence="12" type="ORF">RB602_02620</name>
</gene>
<evidence type="ECO:0000256" key="2">
    <source>
        <dbReference type="ARBA" id="ARBA00005194"/>
    </source>
</evidence>
<dbReference type="PROSITE" id="PS00188">
    <property type="entry name" value="BIOTIN"/>
    <property type="match status" value="1"/>
</dbReference>
<evidence type="ECO:0000256" key="6">
    <source>
        <dbReference type="ARBA" id="ARBA00023098"/>
    </source>
</evidence>
<dbReference type="PROSITE" id="PS50968">
    <property type="entry name" value="BIOTINYL_LIPOYL"/>
    <property type="match status" value="1"/>
</dbReference>
<evidence type="ECO:0000256" key="7">
    <source>
        <dbReference type="ARBA" id="ARBA00023160"/>
    </source>
</evidence>
<dbReference type="Proteomes" id="UP001302429">
    <property type="component" value="Chromosome"/>
</dbReference>
<evidence type="ECO:0000256" key="4">
    <source>
        <dbReference type="ARBA" id="ARBA00022516"/>
    </source>
</evidence>
<sequence length="155" mass="15973">MAISRADIDAILATFEASDWRTIHLKADGVEVMLSKDGGPVPAPSSPSVAPPVSEPAQASPPEPPAEIDDGSIAIIAPSLGTFYRAPKPGAAPFTQPGARVEAGDDLCLIEVMKLFTSVTAPCSGTVTAILASDGDLVEHGQTLLRIKPDDEVTS</sequence>
<dbReference type="AlphaFoldDB" id="A0AA97F7J5"/>
<dbReference type="KEGG" id="acoa:RB602_02620"/>
<dbReference type="InterPro" id="IPR001249">
    <property type="entry name" value="AcCoA_biotinCC"/>
</dbReference>
<dbReference type="GO" id="GO:0006633">
    <property type="term" value="P:fatty acid biosynthetic process"/>
    <property type="evidence" value="ECO:0007669"/>
    <property type="project" value="UniProtKB-KW"/>
</dbReference>
<dbReference type="PANTHER" id="PTHR45266">
    <property type="entry name" value="OXALOACETATE DECARBOXYLASE ALPHA CHAIN"/>
    <property type="match status" value="1"/>
</dbReference>
<evidence type="ECO:0000313" key="13">
    <source>
        <dbReference type="Proteomes" id="UP001302429"/>
    </source>
</evidence>
<dbReference type="PRINTS" id="PR01071">
    <property type="entry name" value="ACOABIOTINCC"/>
</dbReference>
<reference evidence="12 13" key="1">
    <citation type="submission" date="2023-10" db="EMBL/GenBank/DDBJ databases">
        <title>Complete genome sequence of a Sphingomonadaceae bacterium.</title>
        <authorList>
            <person name="Yan C."/>
        </authorList>
    </citation>
    <scope>NUCLEOTIDE SEQUENCE [LARGE SCALE GENOMIC DNA]</scope>
    <source>
        <strain evidence="12 13">SCSIO 66989</strain>
    </source>
</reference>
<dbReference type="InterPro" id="IPR000089">
    <property type="entry name" value="Biotin_lipoyl"/>
</dbReference>
<dbReference type="CDD" id="cd06850">
    <property type="entry name" value="biotinyl_domain"/>
    <property type="match status" value="1"/>
</dbReference>
<dbReference type="InterPro" id="IPR001882">
    <property type="entry name" value="Biotin_BS"/>
</dbReference>
<dbReference type="InterPro" id="IPR011053">
    <property type="entry name" value="Single_hybrid_motif"/>
</dbReference>
<accession>A0AA97F7J5</accession>
<proteinExistence type="predicted"/>
<comment type="pathway">
    <text evidence="2 9">Lipid metabolism; fatty acid biosynthesis.</text>
</comment>
<keyword evidence="6 9" id="KW-0443">Lipid metabolism</keyword>
<organism evidence="12 13">
    <name type="scientific">Alterisphingorhabdus coralli</name>
    <dbReference type="NCBI Taxonomy" id="3071408"/>
    <lineage>
        <taxon>Bacteria</taxon>
        <taxon>Pseudomonadati</taxon>
        <taxon>Pseudomonadota</taxon>
        <taxon>Alphaproteobacteria</taxon>
        <taxon>Sphingomonadales</taxon>
        <taxon>Sphingomonadaceae</taxon>
        <taxon>Alterisphingorhabdus (ex Yan et al. 2024)</taxon>
    </lineage>
</organism>
<evidence type="ECO:0000256" key="9">
    <source>
        <dbReference type="RuleBase" id="RU364072"/>
    </source>
</evidence>
<dbReference type="Pfam" id="PF00364">
    <property type="entry name" value="Biotin_lipoyl"/>
    <property type="match status" value="1"/>
</dbReference>
<keyword evidence="4 9" id="KW-0444">Lipid biosynthesis</keyword>
<feature type="region of interest" description="Disordered" evidence="10">
    <location>
        <begin position="36"/>
        <end position="70"/>
    </location>
</feature>
<evidence type="ECO:0000256" key="8">
    <source>
        <dbReference type="ARBA" id="ARBA00023267"/>
    </source>
</evidence>
<dbReference type="GO" id="GO:0009317">
    <property type="term" value="C:acetyl-CoA carboxylase complex"/>
    <property type="evidence" value="ECO:0007669"/>
    <property type="project" value="InterPro"/>
</dbReference>
<evidence type="ECO:0000256" key="5">
    <source>
        <dbReference type="ARBA" id="ARBA00022832"/>
    </source>
</evidence>
<evidence type="ECO:0000256" key="1">
    <source>
        <dbReference type="ARBA" id="ARBA00003761"/>
    </source>
</evidence>
<dbReference type="InterPro" id="IPR050709">
    <property type="entry name" value="Biotin_Carboxyl_Carrier/Decarb"/>
</dbReference>
<keyword evidence="5 9" id="KW-0276">Fatty acid metabolism</keyword>
<feature type="compositionally biased region" description="Pro residues" evidence="10">
    <location>
        <begin position="41"/>
        <end position="65"/>
    </location>
</feature>
<dbReference type="Gene3D" id="2.40.50.100">
    <property type="match status" value="1"/>
</dbReference>
<keyword evidence="7 9" id="KW-0275">Fatty acid biosynthesis</keyword>
<comment type="function">
    <text evidence="1 9">This protein is a component of the acetyl coenzyme A carboxylase complex; first, biotin carboxylase catalyzes the carboxylation of the carrier protein and then the transcarboxylase transfers the carboxyl group to form malonyl-CoA.</text>
</comment>
<evidence type="ECO:0000313" key="12">
    <source>
        <dbReference type="EMBL" id="WOE75626.1"/>
    </source>
</evidence>
<keyword evidence="13" id="KW-1185">Reference proteome</keyword>
<evidence type="ECO:0000256" key="3">
    <source>
        <dbReference type="ARBA" id="ARBA00017562"/>
    </source>
</evidence>